<reference evidence="4" key="1">
    <citation type="submission" date="2005-10" db="EMBL/GenBank/DDBJ databases">
        <authorList>
            <person name="Loftus B.J."/>
            <person name="Nene V.M."/>
            <person name="Hannick L.I."/>
            <person name="Bidwell S."/>
            <person name="Haas B."/>
            <person name="Amedeo P."/>
            <person name="Orvis J."/>
            <person name="Wortman J.R."/>
            <person name="White O.R."/>
            <person name="Salzberg S."/>
            <person name="Shumway M."/>
            <person name="Koo H."/>
            <person name="Zhao Y."/>
            <person name="Holmes M."/>
            <person name="Miller J."/>
            <person name="Schatz M."/>
            <person name="Pop M."/>
            <person name="Pai G."/>
            <person name="Utterback T."/>
            <person name="Rogers Y.-H."/>
            <person name="Kravitz S."/>
            <person name="Fraser C.M."/>
        </authorList>
    </citation>
    <scope>NUCLEOTIDE SEQUENCE</scope>
    <source>
        <strain evidence="4">Liverpool</strain>
    </source>
</reference>
<feature type="compositionally biased region" description="Acidic residues" evidence="2">
    <location>
        <begin position="17"/>
        <end position="28"/>
    </location>
</feature>
<evidence type="ECO:0000259" key="3">
    <source>
        <dbReference type="Pfam" id="PF12516"/>
    </source>
</evidence>
<evidence type="ECO:0000256" key="2">
    <source>
        <dbReference type="SAM" id="MobiDB-lite"/>
    </source>
</evidence>
<proteinExistence type="inferred from homology"/>
<feature type="region of interest" description="Disordered" evidence="2">
    <location>
        <begin position="380"/>
        <end position="399"/>
    </location>
</feature>
<dbReference type="PANTHER" id="PTHR31997">
    <property type="entry name" value="AGAP003710-PA"/>
    <property type="match status" value="1"/>
</dbReference>
<feature type="compositionally biased region" description="Basic and acidic residues" evidence="2">
    <location>
        <begin position="1"/>
        <end position="16"/>
    </location>
</feature>
<dbReference type="InterPro" id="IPR022194">
    <property type="entry name" value="DUF3719"/>
</dbReference>
<feature type="domain" description="DUF3719" evidence="3">
    <location>
        <begin position="77"/>
        <end position="104"/>
    </location>
</feature>
<protein>
    <submittedName>
        <fullName evidence="4">AAEL003767-PA</fullName>
    </submittedName>
</protein>
<sequence length="405" mass="44810">MTTHRDFARMKSHERGEEDEEEDDDSDTLTELSFSRSTSSLGRSSTGSIPWAEDAVKQNQLEWERIERMFYGEEDLPSDSKLREELLEWMTAFPHLRVLGRAVTIEESPTAKGSDPFHEEVFAADPPRMSRIRSSRSGKNAKQFKESELQLVPNDIERYLHISSGQIMRNNHRNAKELVKNTSDPLISFVETVETPPKQKASNNLIIPSSNQSFGILISNNYNYLTGNDLSCSRNSSAQSVTRFNNSIMHRRLAPLGQRPQPKASLSLEKPILSSSASATNTRIPPLGTNIKFIVRNTGVPGTIGSDIDQRHAKFNMIKSATSSRYPLSPTKNVITLPSLSVLDTPERTGTIPRGSRKTAFNTQIVGRSISAAVTQKNSSYKANSGSGGGNGNAGAPKLNIIHFH</sequence>
<dbReference type="PhylomeDB" id="Q0IFZ0"/>
<feature type="compositionally biased region" description="Low complexity" evidence="2">
    <location>
        <begin position="29"/>
        <end position="48"/>
    </location>
</feature>
<feature type="region of interest" description="Disordered" evidence="2">
    <location>
        <begin position="1"/>
        <end position="48"/>
    </location>
</feature>
<dbReference type="Pfam" id="PF12516">
    <property type="entry name" value="DUF3719"/>
    <property type="match status" value="1"/>
</dbReference>
<dbReference type="AlphaFoldDB" id="Q0IFZ0"/>
<dbReference type="OMA" id="RFNNSIM"/>
<dbReference type="Proteomes" id="UP000682892">
    <property type="component" value="Chromosome 1"/>
</dbReference>
<organism evidence="4 5">
    <name type="scientific">Aedes aegypti</name>
    <name type="common">Yellowfever mosquito</name>
    <name type="synonym">Culex aegypti</name>
    <dbReference type="NCBI Taxonomy" id="7159"/>
    <lineage>
        <taxon>Eukaryota</taxon>
        <taxon>Metazoa</taxon>
        <taxon>Ecdysozoa</taxon>
        <taxon>Arthropoda</taxon>
        <taxon>Hexapoda</taxon>
        <taxon>Insecta</taxon>
        <taxon>Pterygota</taxon>
        <taxon>Neoptera</taxon>
        <taxon>Endopterygota</taxon>
        <taxon>Diptera</taxon>
        <taxon>Nematocera</taxon>
        <taxon>Culicoidea</taxon>
        <taxon>Culicidae</taxon>
        <taxon>Culicinae</taxon>
        <taxon>Aedini</taxon>
        <taxon>Aedes</taxon>
        <taxon>Stegomyia</taxon>
    </lineage>
</organism>
<dbReference type="InterPro" id="IPR039630">
    <property type="entry name" value="FAM149"/>
</dbReference>
<gene>
    <name evidence="4" type="ORF">AaeL_AAEL003767</name>
</gene>
<dbReference type="EMBL" id="CH477281">
    <property type="protein sequence ID" value="EAT44934.1"/>
    <property type="molecule type" value="Genomic_DNA"/>
</dbReference>
<dbReference type="PaxDb" id="7159-AAEL003767-PA"/>
<evidence type="ECO:0000313" key="4">
    <source>
        <dbReference type="EMBL" id="EAT44934.1"/>
    </source>
</evidence>
<reference evidence="4" key="2">
    <citation type="journal article" date="2007" name="Science">
        <title>Genome sequence of Aedes aegypti, a major arbovirus vector.</title>
        <authorList>
            <person name="Nene V."/>
            <person name="Wortman J.R."/>
            <person name="Lawson D."/>
            <person name="Haas B."/>
            <person name="Kodira C."/>
            <person name="Tu Z.J."/>
            <person name="Loftus B."/>
            <person name="Xi Z."/>
            <person name="Megy K."/>
            <person name="Grabherr M."/>
            <person name="Ren Q."/>
            <person name="Zdobnov E.M."/>
            <person name="Lobo N.F."/>
            <person name="Campbell K.S."/>
            <person name="Brown S.E."/>
            <person name="Bonaldo M.F."/>
            <person name="Zhu J."/>
            <person name="Sinkins S.P."/>
            <person name="Hogenkamp D.G."/>
            <person name="Amedeo P."/>
            <person name="Arensburger P."/>
            <person name="Atkinson P.W."/>
            <person name="Bidwell S."/>
            <person name="Biedler J."/>
            <person name="Birney E."/>
            <person name="Bruggner R.V."/>
            <person name="Costas J."/>
            <person name="Coy M.R."/>
            <person name="Crabtree J."/>
            <person name="Crawford M."/>
            <person name="Debruyn B."/>
            <person name="Decaprio D."/>
            <person name="Eiglmeier K."/>
            <person name="Eisenstadt E."/>
            <person name="El-Dorry H."/>
            <person name="Gelbart W.M."/>
            <person name="Gomes S.L."/>
            <person name="Hammond M."/>
            <person name="Hannick L.I."/>
            <person name="Hogan J.R."/>
            <person name="Holmes M.H."/>
            <person name="Jaffe D."/>
            <person name="Johnston J.S."/>
            <person name="Kennedy R.C."/>
            <person name="Koo H."/>
            <person name="Kravitz S."/>
            <person name="Kriventseva E.V."/>
            <person name="Kulp D."/>
            <person name="Labutti K."/>
            <person name="Lee E."/>
            <person name="Li S."/>
            <person name="Lovin D.D."/>
            <person name="Mao C."/>
            <person name="Mauceli E."/>
            <person name="Menck C.F."/>
            <person name="Miller J.R."/>
            <person name="Montgomery P."/>
            <person name="Mori A."/>
            <person name="Nascimento A.L."/>
            <person name="Naveira H.F."/>
            <person name="Nusbaum C."/>
            <person name="O'leary S."/>
            <person name="Orvis J."/>
            <person name="Pertea M."/>
            <person name="Quesneville H."/>
            <person name="Reidenbach K.R."/>
            <person name="Rogers Y.H."/>
            <person name="Roth C.W."/>
            <person name="Schneider J.R."/>
            <person name="Schatz M."/>
            <person name="Shumway M."/>
            <person name="Stanke M."/>
            <person name="Stinson E.O."/>
            <person name="Tubio J.M."/>
            <person name="Vanzee J.P."/>
            <person name="Verjovski-Almeida S."/>
            <person name="Werner D."/>
            <person name="White O."/>
            <person name="Wyder S."/>
            <person name="Zeng Q."/>
            <person name="Zhao Q."/>
            <person name="Zhao Y."/>
            <person name="Hill C.A."/>
            <person name="Raikhel A.S."/>
            <person name="Soares M.B."/>
            <person name="Knudson D.L."/>
            <person name="Lee N.H."/>
            <person name="Galagan J."/>
            <person name="Salzberg S.L."/>
            <person name="Paulsen I.T."/>
            <person name="Dimopoulos G."/>
            <person name="Collins F.H."/>
            <person name="Birren B."/>
            <person name="Fraser-Liggett C.M."/>
            <person name="Severson D.W."/>
        </authorList>
    </citation>
    <scope>NUCLEOTIDE SEQUENCE [LARGE SCALE GENOMIC DNA]</scope>
    <source>
        <strain evidence="4">Liverpool</strain>
    </source>
</reference>
<accession>Q0IFZ0</accession>
<dbReference type="PANTHER" id="PTHR31997:SF1">
    <property type="entry name" value="AGAP003710-PA"/>
    <property type="match status" value="1"/>
</dbReference>
<evidence type="ECO:0000256" key="1">
    <source>
        <dbReference type="ARBA" id="ARBA00008309"/>
    </source>
</evidence>
<evidence type="ECO:0000313" key="5">
    <source>
        <dbReference type="Proteomes" id="UP000682892"/>
    </source>
</evidence>
<comment type="similarity">
    <text evidence="1">Belongs to the FAM149 family.</text>
</comment>
<dbReference type="eggNOG" id="ENOG502T7XY">
    <property type="taxonomic scope" value="Eukaryota"/>
</dbReference>
<reference evidence="4" key="3">
    <citation type="submission" date="2012-09" db="EMBL/GenBank/DDBJ databases">
        <authorList>
            <consortium name="VectorBase"/>
        </authorList>
    </citation>
    <scope>NUCLEOTIDE SEQUENCE</scope>
    <source>
        <strain evidence="4">Liverpool</strain>
    </source>
</reference>
<dbReference type="HOGENOM" id="CLU_627342_0_0_1"/>
<name>Q0IFZ0_AEDAE</name>